<evidence type="ECO:0000313" key="1">
    <source>
        <dbReference type="EMBL" id="CUS41570.1"/>
    </source>
</evidence>
<organism evidence="1">
    <name type="scientific">hydrothermal vent metagenome</name>
    <dbReference type="NCBI Taxonomy" id="652676"/>
    <lineage>
        <taxon>unclassified sequences</taxon>
        <taxon>metagenomes</taxon>
        <taxon>ecological metagenomes</taxon>
    </lineage>
</organism>
<accession>A0A160TB53</accession>
<proteinExistence type="predicted"/>
<protein>
    <submittedName>
        <fullName evidence="1">Uncharacterized protein</fullName>
    </submittedName>
</protein>
<dbReference type="EMBL" id="CZQC01000047">
    <property type="protein sequence ID" value="CUS41570.1"/>
    <property type="molecule type" value="Genomic_DNA"/>
</dbReference>
<name>A0A160TB53_9ZZZZ</name>
<sequence>MTSLHERKLAIVADLHWSLEEMRAKEAGKQFLLNVAQFLPVYSPALRQIYSDYTTYFTKTSVVILPDPVDFTCTYSHIPEESIKSTGLLLYPSANGLAVNMRLRNNKTISMPLQKAFGLIQQQLKGPFLPIIKRGDLRDFKELTPCLHLNALVPNKAGSLSRFSQRDIAKALAERSNELQLAAHLLGA</sequence>
<dbReference type="AlphaFoldDB" id="A0A160TB53"/>
<gene>
    <name evidence="1" type="ORF">MGWOODY_Tha2528</name>
</gene>
<reference evidence="1" key="1">
    <citation type="submission" date="2015-10" db="EMBL/GenBank/DDBJ databases">
        <authorList>
            <person name="Gilbert D.G."/>
        </authorList>
    </citation>
    <scope>NUCLEOTIDE SEQUENCE</scope>
</reference>